<accession>A0A2W4TXC7</accession>
<name>A0A2W4TXC7_9CYAN</name>
<evidence type="ECO:0000313" key="1">
    <source>
        <dbReference type="EMBL" id="PZO11410.1"/>
    </source>
</evidence>
<evidence type="ECO:0000313" key="2">
    <source>
        <dbReference type="Proteomes" id="UP000249354"/>
    </source>
</evidence>
<sequence>MSNRLYSSNMLAASLLRYIHWRYVSDRHRLIDKRLSAKLISATSRAFLSTPLMCLLALA</sequence>
<comment type="caution">
    <text evidence="1">The sequence shown here is derived from an EMBL/GenBank/DDBJ whole genome shotgun (WGS) entry which is preliminary data.</text>
</comment>
<dbReference type="AlphaFoldDB" id="A0A2W4TXC7"/>
<reference evidence="1 2" key="2">
    <citation type="submission" date="2018-06" db="EMBL/GenBank/DDBJ databases">
        <title>Metagenomic assembly of (sub)arctic Cyanobacteria and their associated microbiome from non-axenic cultures.</title>
        <authorList>
            <person name="Baurain D."/>
        </authorList>
    </citation>
    <scope>NUCLEOTIDE SEQUENCE [LARGE SCALE GENOMIC DNA]</scope>
    <source>
        <strain evidence="1">ULC129bin1</strain>
    </source>
</reference>
<dbReference type="EMBL" id="QBMC01000185">
    <property type="protein sequence ID" value="PZO11410.1"/>
    <property type="molecule type" value="Genomic_DNA"/>
</dbReference>
<dbReference type="Proteomes" id="UP000249354">
    <property type="component" value="Unassembled WGS sequence"/>
</dbReference>
<protein>
    <submittedName>
        <fullName evidence="1">Uncharacterized protein</fullName>
    </submittedName>
</protein>
<reference evidence="2" key="1">
    <citation type="submission" date="2018-04" db="EMBL/GenBank/DDBJ databases">
        <authorList>
            <person name="Cornet L."/>
        </authorList>
    </citation>
    <scope>NUCLEOTIDE SEQUENCE [LARGE SCALE GENOMIC DNA]</scope>
</reference>
<gene>
    <name evidence="1" type="ORF">DCF25_19475</name>
</gene>
<organism evidence="1 2">
    <name type="scientific">Leptolyngbya foveolarum</name>
    <dbReference type="NCBI Taxonomy" id="47253"/>
    <lineage>
        <taxon>Bacteria</taxon>
        <taxon>Bacillati</taxon>
        <taxon>Cyanobacteriota</taxon>
        <taxon>Cyanophyceae</taxon>
        <taxon>Leptolyngbyales</taxon>
        <taxon>Leptolyngbyaceae</taxon>
        <taxon>Leptolyngbya group</taxon>
        <taxon>Leptolyngbya</taxon>
    </lineage>
</organism>
<proteinExistence type="predicted"/>